<dbReference type="VEuPathDB" id="FungiDB:BO72DRAFT_376951"/>
<dbReference type="Pfam" id="PF07971">
    <property type="entry name" value="Glyco_hydro_92"/>
    <property type="match status" value="1"/>
</dbReference>
<dbReference type="InterPro" id="IPR014718">
    <property type="entry name" value="GH-type_carb-bd"/>
</dbReference>
<dbReference type="InterPro" id="IPR012939">
    <property type="entry name" value="Glyco_hydro_92"/>
</dbReference>
<evidence type="ECO:0000259" key="3">
    <source>
        <dbReference type="Pfam" id="PF17678"/>
    </source>
</evidence>
<keyword evidence="5" id="KW-1185">Reference proteome</keyword>
<evidence type="ECO:0000313" key="5">
    <source>
        <dbReference type="Proteomes" id="UP000249789"/>
    </source>
</evidence>
<dbReference type="EMBL" id="KZ824640">
    <property type="protein sequence ID" value="RAK77865.1"/>
    <property type="molecule type" value="Genomic_DNA"/>
</dbReference>
<reference evidence="4 5" key="1">
    <citation type="submission" date="2018-02" db="EMBL/GenBank/DDBJ databases">
        <title>The genomes of Aspergillus section Nigri reveals drivers in fungal speciation.</title>
        <authorList>
            <consortium name="DOE Joint Genome Institute"/>
            <person name="Vesth T.C."/>
            <person name="Nybo J."/>
            <person name="Theobald S."/>
            <person name="Brandl J."/>
            <person name="Frisvad J.C."/>
            <person name="Nielsen K.F."/>
            <person name="Lyhne E.K."/>
            <person name="Kogle M.E."/>
            <person name="Kuo A."/>
            <person name="Riley R."/>
            <person name="Clum A."/>
            <person name="Nolan M."/>
            <person name="Lipzen A."/>
            <person name="Salamov A."/>
            <person name="Henrissat B."/>
            <person name="Wiebenga A."/>
            <person name="De vries R.P."/>
            <person name="Grigoriev I.V."/>
            <person name="Mortensen U.H."/>
            <person name="Andersen M.R."/>
            <person name="Baker S.E."/>
        </authorList>
    </citation>
    <scope>NUCLEOTIDE SEQUENCE [LARGE SCALE GENOMIC DNA]</scope>
    <source>
        <strain evidence="4 5">CBS 313.89</strain>
    </source>
</reference>
<dbReference type="NCBIfam" id="TIGR01180">
    <property type="entry name" value="aman2_put"/>
    <property type="match status" value="1"/>
</dbReference>
<feature type="chain" id="PRO_5034986154" evidence="1">
    <location>
        <begin position="22"/>
        <end position="791"/>
    </location>
</feature>
<dbReference type="OrthoDB" id="449263at2759"/>
<dbReference type="GO" id="GO:0000224">
    <property type="term" value="F:peptide-N4-(N-acetyl-beta-glucosaminyl)asparagine amidase activity"/>
    <property type="evidence" value="ECO:0007669"/>
    <property type="project" value="TreeGrafter"/>
</dbReference>
<dbReference type="Pfam" id="PF17678">
    <property type="entry name" value="Glyco_hydro_92N"/>
    <property type="match status" value="1"/>
</dbReference>
<dbReference type="GO" id="GO:0005634">
    <property type="term" value="C:nucleus"/>
    <property type="evidence" value="ECO:0007669"/>
    <property type="project" value="TreeGrafter"/>
</dbReference>
<dbReference type="InterPro" id="IPR041371">
    <property type="entry name" value="GH92_N"/>
</dbReference>
<dbReference type="SUPFAM" id="SSF48208">
    <property type="entry name" value="Six-hairpin glycosidases"/>
    <property type="match status" value="1"/>
</dbReference>
<dbReference type="Gene3D" id="2.70.98.10">
    <property type="match status" value="1"/>
</dbReference>
<dbReference type="FunFam" id="3.30.2080.10:FF:000001">
    <property type="entry name" value="Alpha-1,2-mannosidase subfamily"/>
    <property type="match status" value="1"/>
</dbReference>
<feature type="domain" description="Glycosyl hydrolase family 92 N-terminal" evidence="3">
    <location>
        <begin position="40"/>
        <end position="287"/>
    </location>
</feature>
<evidence type="ECO:0000256" key="1">
    <source>
        <dbReference type="SAM" id="SignalP"/>
    </source>
</evidence>
<dbReference type="GO" id="GO:0030246">
    <property type="term" value="F:carbohydrate binding"/>
    <property type="evidence" value="ECO:0007669"/>
    <property type="project" value="InterPro"/>
</dbReference>
<protein>
    <submittedName>
        <fullName evidence="4">Alpha-1,2-mannosidase</fullName>
    </submittedName>
</protein>
<dbReference type="GO" id="GO:0006516">
    <property type="term" value="P:glycoprotein catabolic process"/>
    <property type="evidence" value="ECO:0007669"/>
    <property type="project" value="TreeGrafter"/>
</dbReference>
<keyword evidence="1" id="KW-0732">Signal</keyword>
<sequence length="791" mass="86657">MDPVSLSRLLGVLGLTVLASASVTRRVLNDPSVSFDVLDYIDPLIGTSNGGHSFAGATLPFGMAKAVADTLGENQAGFAYDTQNVSGFSHMHDSGTGGSPSLGNFPIFVHSSCPSDDLDQCAWQQSARATAWSSPQARPGYFSISLDNGIFAEMTVTNHSALYRFTFENTSSETYSPVVLVDLMDLPQSRTNGTASVDPSTGRLTGNGTFSPSFGIGTYDLHFCADIKGAQVRDTGVWQNNRAGLNQTFLSLTLDGSNSASTLSGGTFVRFNAPTANDTILVRVGVSFISVDQACSNAENEQPNFDFSGTARAAESAWREKLSAFSVDAEGTSTDLQKVFWSGIYRAMISPQDYTGENPLWQSDEPYYDSYYCIWDSYRGVHQLLTLADPLSQSLMIRSLIDIYRHEGYLPDCRMSLCKGYTQGGSNADVLLAEALLKNVSDIDWATAYEAVLKDAEVEPSNWNVEGRGGLTSWKTLNYIPTDDFDPYGVGLHTRSISRTVEYAYDDYCTAEMARILGHESDSEKYSQRAKNWQNMFKDDQSSAISGVDTGFTGFLQPRYPNGTWGYQDPIFCSPLLSFDSCYLNANGHETYEGSAWLYSFYVPQDMASLINRLGGRETFVSRLTYLHSSGLLYVGDEQAFLTVHQFHYAGRPGLSTKQAHVYIPSQFNTSVSGIPGNDDGGAMGAFAALSMMGLFPVHGQDVYLVNPPFFKEVSILNKVTGKTATIRNINFDPTYQSIYIQNATRDGQPWTRNWISHDFFREGGVLELTLGTAESDWGTQDEDLPPSMSG</sequence>
<proteinExistence type="predicted"/>
<dbReference type="InterPro" id="IPR050883">
    <property type="entry name" value="PNGase"/>
</dbReference>
<dbReference type="GO" id="GO:0005975">
    <property type="term" value="P:carbohydrate metabolic process"/>
    <property type="evidence" value="ECO:0007669"/>
    <property type="project" value="InterPro"/>
</dbReference>
<dbReference type="FunFam" id="1.20.1050.60:FF:000002">
    <property type="entry name" value="Glycosyl hydrolase family 92"/>
    <property type="match status" value="1"/>
</dbReference>
<dbReference type="AlphaFoldDB" id="A0A8G1VYL9"/>
<dbReference type="GeneID" id="63858572"/>
<organism evidence="4 5">
    <name type="scientific">Aspergillus fijiensis CBS 313.89</name>
    <dbReference type="NCBI Taxonomy" id="1448319"/>
    <lineage>
        <taxon>Eukaryota</taxon>
        <taxon>Fungi</taxon>
        <taxon>Dikarya</taxon>
        <taxon>Ascomycota</taxon>
        <taxon>Pezizomycotina</taxon>
        <taxon>Eurotiomycetes</taxon>
        <taxon>Eurotiomycetidae</taxon>
        <taxon>Eurotiales</taxon>
        <taxon>Aspergillaceae</taxon>
        <taxon>Aspergillus</taxon>
    </lineage>
</organism>
<dbReference type="PANTHER" id="PTHR12143">
    <property type="entry name" value="PEPTIDE N-GLYCANASE PNGASE -RELATED"/>
    <property type="match status" value="1"/>
</dbReference>
<dbReference type="FunFam" id="1.20.1610.10:FF:000002">
    <property type="entry name" value="Alpha-1,2-mannosidase family protein"/>
    <property type="match status" value="1"/>
</dbReference>
<evidence type="ECO:0000313" key="4">
    <source>
        <dbReference type="EMBL" id="RAK77865.1"/>
    </source>
</evidence>
<dbReference type="FunFam" id="2.70.98.10:FF:000010">
    <property type="entry name" value="Alpha-1,2-mannosidase family protein"/>
    <property type="match status" value="1"/>
</dbReference>
<evidence type="ECO:0000259" key="2">
    <source>
        <dbReference type="Pfam" id="PF07971"/>
    </source>
</evidence>
<feature type="signal peptide" evidence="1">
    <location>
        <begin position="1"/>
        <end position="21"/>
    </location>
</feature>
<accession>A0A8G1VYL9</accession>
<dbReference type="RefSeq" id="XP_040801875.1">
    <property type="nucleotide sequence ID" value="XM_040941239.1"/>
</dbReference>
<dbReference type="GO" id="GO:0005829">
    <property type="term" value="C:cytosol"/>
    <property type="evidence" value="ECO:0007669"/>
    <property type="project" value="TreeGrafter"/>
</dbReference>
<name>A0A8G1VYL9_9EURO</name>
<dbReference type="Gene3D" id="3.30.2080.10">
    <property type="entry name" value="GH92 mannosidase domain"/>
    <property type="match status" value="1"/>
</dbReference>
<dbReference type="InterPro" id="IPR005887">
    <property type="entry name" value="GH92_a_mannosidase_put"/>
</dbReference>
<feature type="domain" description="Glycosyl hydrolase family 92" evidence="2">
    <location>
        <begin position="293"/>
        <end position="772"/>
    </location>
</feature>
<dbReference type="Gene3D" id="1.20.1610.10">
    <property type="entry name" value="alpha-1,2-mannosidases domains"/>
    <property type="match status" value="1"/>
</dbReference>
<dbReference type="Proteomes" id="UP000249789">
    <property type="component" value="Unassembled WGS sequence"/>
</dbReference>
<dbReference type="PANTHER" id="PTHR12143:SF42">
    <property type="entry name" value="PUTATIVE SUBFAMILY (AFU_ORTHOLOGUE AFUA_6G13760)-RELATED"/>
    <property type="match status" value="1"/>
</dbReference>
<dbReference type="Gene3D" id="1.20.1050.60">
    <property type="entry name" value="alpha-1,2-mannosidase"/>
    <property type="match status" value="1"/>
</dbReference>
<dbReference type="InterPro" id="IPR008928">
    <property type="entry name" value="6-hairpin_glycosidase_sf"/>
</dbReference>
<gene>
    <name evidence="4" type="ORF">BO72DRAFT_376951</name>
</gene>